<feature type="domain" description="Glutaredoxin" evidence="1">
    <location>
        <begin position="2"/>
        <end position="52"/>
    </location>
</feature>
<dbReference type="Gene3D" id="3.40.30.10">
    <property type="entry name" value="Glutaredoxin"/>
    <property type="match status" value="1"/>
</dbReference>
<reference evidence="2" key="1">
    <citation type="submission" date="2015-12" db="EMBL/GenBank/DDBJ databases">
        <title>Update maize B73 reference genome by single molecule sequencing technologies.</title>
        <authorList>
            <consortium name="Maize Genome Sequencing Project"/>
            <person name="Ware D."/>
        </authorList>
    </citation>
    <scope>NUCLEOTIDE SEQUENCE</scope>
    <source>
        <tissue evidence="2">Seedling</tissue>
    </source>
</reference>
<dbReference type="PROSITE" id="PS51354">
    <property type="entry name" value="GLUTAREDOXIN_2"/>
    <property type="match status" value="1"/>
</dbReference>
<proteinExistence type="predicted"/>
<dbReference type="EMBL" id="CM000781">
    <property type="protein sequence ID" value="AQK61786.1"/>
    <property type="molecule type" value="Genomic_DNA"/>
</dbReference>
<dbReference type="Pfam" id="PF00462">
    <property type="entry name" value="Glutaredoxin"/>
    <property type="match status" value="1"/>
</dbReference>
<dbReference type="InterPro" id="IPR002109">
    <property type="entry name" value="Glutaredoxin"/>
</dbReference>
<evidence type="ECO:0000313" key="2">
    <source>
        <dbReference type="EMBL" id="AQK61786.1"/>
    </source>
</evidence>
<dbReference type="PaxDb" id="4577-GRMZM2G053378_P01"/>
<dbReference type="ExpressionAtlas" id="A0A1D6GDU0">
    <property type="expression patterns" value="baseline and differential"/>
</dbReference>
<organism evidence="2">
    <name type="scientific">Zea mays</name>
    <name type="common">Maize</name>
    <dbReference type="NCBI Taxonomy" id="4577"/>
    <lineage>
        <taxon>Eukaryota</taxon>
        <taxon>Viridiplantae</taxon>
        <taxon>Streptophyta</taxon>
        <taxon>Embryophyta</taxon>
        <taxon>Tracheophyta</taxon>
        <taxon>Spermatophyta</taxon>
        <taxon>Magnoliopsida</taxon>
        <taxon>Liliopsida</taxon>
        <taxon>Poales</taxon>
        <taxon>Poaceae</taxon>
        <taxon>PACMAD clade</taxon>
        <taxon>Panicoideae</taxon>
        <taxon>Andropogonodae</taxon>
        <taxon>Andropogoneae</taxon>
        <taxon>Tripsacinae</taxon>
        <taxon>Zea</taxon>
    </lineage>
</organism>
<dbReference type="STRING" id="4577.A0A1D6GDU0"/>
<evidence type="ECO:0000259" key="1">
    <source>
        <dbReference type="Pfam" id="PF00462"/>
    </source>
</evidence>
<gene>
    <name evidence="2" type="ORF">ZEAMMB73_Zm00001d012904</name>
</gene>
<dbReference type="InParanoid" id="A0A1D6GDU0"/>
<name>A0A1D6GDU0_MAIZE</name>
<accession>A0A1D6GDU0</accession>
<dbReference type="InterPro" id="IPR036249">
    <property type="entry name" value="Thioredoxin-like_sf"/>
</dbReference>
<sequence length="124" mass="13055">MFEDCNSVRALLESLGVSFQERDVSMDRSLRDQLWATAGEKVVPPRLFVRGRDLGGAGQVLALHEQGRLTLLLPCGEAGARSRCGTCAGVGFVCDHLGGCFSPTPTPSSSSSCSVAGGRRRCGP</sequence>
<dbReference type="PANTHER" id="PTHR45669">
    <property type="entry name" value="GLUTAREDOXIN DOMAIN-CONTAINING CYSTEINE-RICH PROTEIN CG12206-RELATED"/>
    <property type="match status" value="1"/>
</dbReference>
<protein>
    <submittedName>
        <fullName evidence="2">Glutaredoxin family protein</fullName>
    </submittedName>
</protein>
<dbReference type="SMR" id="A0A1D6GDU0"/>
<dbReference type="eggNOG" id="KOG2824">
    <property type="taxonomic scope" value="Eukaryota"/>
</dbReference>
<dbReference type="SUPFAM" id="SSF52833">
    <property type="entry name" value="Thioredoxin-like"/>
    <property type="match status" value="1"/>
</dbReference>
<dbReference type="PANTHER" id="PTHR45669:SF14">
    <property type="entry name" value="EMB|CAB81925.1-RELATED"/>
    <property type="match status" value="1"/>
</dbReference>
<dbReference type="AlphaFoldDB" id="A0A1D6GDU0"/>